<dbReference type="NCBIfam" id="TIGR00654">
    <property type="entry name" value="PhzF_family"/>
    <property type="match status" value="1"/>
</dbReference>
<organism evidence="2 3">
    <name type="scientific">Zhongshania arctica</name>
    <dbReference type="NCBI Taxonomy" id="3238302"/>
    <lineage>
        <taxon>Bacteria</taxon>
        <taxon>Pseudomonadati</taxon>
        <taxon>Pseudomonadota</taxon>
        <taxon>Gammaproteobacteria</taxon>
        <taxon>Cellvibrionales</taxon>
        <taxon>Spongiibacteraceae</taxon>
        <taxon>Zhongshania</taxon>
    </lineage>
</organism>
<protein>
    <submittedName>
        <fullName evidence="2">PhzF family phenazine biosynthesis protein</fullName>
    </submittedName>
</protein>
<dbReference type="InterPro" id="IPR003719">
    <property type="entry name" value="Phenazine_PhzF-like"/>
</dbReference>
<dbReference type="Pfam" id="PF02567">
    <property type="entry name" value="PhzC-PhzF"/>
    <property type="match status" value="1"/>
</dbReference>
<proteinExistence type="inferred from homology"/>
<comment type="caution">
    <text evidence="2">The sequence shown here is derived from an EMBL/GenBank/DDBJ whole genome shotgun (WGS) entry which is preliminary data.</text>
</comment>
<dbReference type="PIRSF" id="PIRSF016184">
    <property type="entry name" value="PhzC_PhzF"/>
    <property type="match status" value="1"/>
</dbReference>
<evidence type="ECO:0000313" key="3">
    <source>
        <dbReference type="Proteomes" id="UP001557484"/>
    </source>
</evidence>
<dbReference type="Proteomes" id="UP001557484">
    <property type="component" value="Unassembled WGS sequence"/>
</dbReference>
<gene>
    <name evidence="2" type="ORF">AB4875_10855</name>
</gene>
<name>A0ABV3TWI7_9GAMM</name>
<keyword evidence="3" id="KW-1185">Reference proteome</keyword>
<dbReference type="SUPFAM" id="SSF54506">
    <property type="entry name" value="Diaminopimelate epimerase-like"/>
    <property type="match status" value="1"/>
</dbReference>
<dbReference type="Gene3D" id="3.10.310.10">
    <property type="entry name" value="Diaminopimelate Epimerase, Chain A, domain 1"/>
    <property type="match status" value="2"/>
</dbReference>
<dbReference type="RefSeq" id="WP_368376075.1">
    <property type="nucleotide sequence ID" value="NZ_JBFRYB010000001.1"/>
</dbReference>
<sequence>MEYVYRTVDVFTKTAYSGAQISVFPQADGLDASQMQLIAKEMSHPETVFIFAGSSEIAAELRVFSPAGERSVGSHSVVAAARALLDTEVLAAGERDRLVHFSQGENIFDVVLSQKEGRLLTQLSMSVTPQIDRYVPDNNELQQVLGLGPDDIETLKAKTLFVSCESPYLIVPLRSMEAVYRARFNLEAWSRSSASAVAVNEVLVYCSETESLQTDFHLRILGEHIAHQDSPPVGAAIPAFVASLCETRGLADGTHTFWLERGRKALRQSILQVEFVKKATAALTVRVGGDAVLVAQGSIVAPAAKPLKAA</sequence>
<dbReference type="PANTHER" id="PTHR13774:SF32">
    <property type="entry name" value="ANTISENSE-ENHANCING SEQUENCE 1"/>
    <property type="match status" value="1"/>
</dbReference>
<evidence type="ECO:0000313" key="2">
    <source>
        <dbReference type="EMBL" id="MEX1665988.1"/>
    </source>
</evidence>
<dbReference type="EMBL" id="JBFRYB010000001">
    <property type="protein sequence ID" value="MEX1665988.1"/>
    <property type="molecule type" value="Genomic_DNA"/>
</dbReference>
<dbReference type="PANTHER" id="PTHR13774">
    <property type="entry name" value="PHENAZINE BIOSYNTHESIS PROTEIN"/>
    <property type="match status" value="1"/>
</dbReference>
<evidence type="ECO:0000256" key="1">
    <source>
        <dbReference type="ARBA" id="ARBA00008270"/>
    </source>
</evidence>
<reference evidence="2 3" key="1">
    <citation type="journal article" date="2011" name="Int. J. Syst. Evol. Microbiol.">
        <title>Zhongshania antarctica gen. nov., sp. nov. and Zhongshania guokunii sp. nov., gammaproteobacteria respectively isolated from coastal attached (fast) ice and surface seawater of the Antarctic.</title>
        <authorList>
            <person name="Li H.J."/>
            <person name="Zhang X.Y."/>
            <person name="Chen C.X."/>
            <person name="Zhang Y.J."/>
            <person name="Gao Z.M."/>
            <person name="Yu Y."/>
            <person name="Chen X.L."/>
            <person name="Chen B."/>
            <person name="Zhang Y.Z."/>
        </authorList>
    </citation>
    <scope>NUCLEOTIDE SEQUENCE [LARGE SCALE GENOMIC DNA]</scope>
    <source>
        <strain evidence="2 3">R06B22</strain>
    </source>
</reference>
<comment type="similarity">
    <text evidence="1">Belongs to the PhzF family.</text>
</comment>
<accession>A0ABV3TWI7</accession>